<keyword evidence="1" id="KW-0378">Hydrolase</keyword>
<dbReference type="Gene3D" id="2.60.40.1120">
    <property type="entry name" value="Carboxypeptidase-like, regulatory domain"/>
    <property type="match status" value="1"/>
</dbReference>
<comment type="caution">
    <text evidence="1">The sequence shown here is derived from an EMBL/GenBank/DDBJ whole genome shotgun (WGS) entry which is preliminary data.</text>
</comment>
<proteinExistence type="predicted"/>
<dbReference type="InterPro" id="IPR008969">
    <property type="entry name" value="CarboxyPept-like_regulatory"/>
</dbReference>
<feature type="non-terminal residue" evidence="1">
    <location>
        <position position="1"/>
    </location>
</feature>
<dbReference type="SUPFAM" id="SSF49464">
    <property type="entry name" value="Carboxypeptidase regulatory domain-like"/>
    <property type="match status" value="1"/>
</dbReference>
<gene>
    <name evidence="1" type="ORF">HUV05_24575</name>
</gene>
<dbReference type="AlphaFoldDB" id="A0A7Y6PIW3"/>
<organism evidence="1 2">
    <name type="scientific">Phocaeicola vulgatus</name>
    <name type="common">Bacteroides vulgatus</name>
    <dbReference type="NCBI Taxonomy" id="821"/>
    <lineage>
        <taxon>Bacteria</taxon>
        <taxon>Pseudomonadati</taxon>
        <taxon>Bacteroidota</taxon>
        <taxon>Bacteroidia</taxon>
        <taxon>Bacteroidales</taxon>
        <taxon>Bacteroidaceae</taxon>
        <taxon>Phocaeicola</taxon>
    </lineage>
</organism>
<keyword evidence="1" id="KW-0121">Carboxypeptidase</keyword>
<dbReference type="EMBL" id="JABWDJ010000667">
    <property type="protein sequence ID" value="NVB76614.1"/>
    <property type="molecule type" value="Genomic_DNA"/>
</dbReference>
<dbReference type="GO" id="GO:0004180">
    <property type="term" value="F:carboxypeptidase activity"/>
    <property type="evidence" value="ECO:0007669"/>
    <property type="project" value="UniProtKB-KW"/>
</dbReference>
<evidence type="ECO:0000313" key="1">
    <source>
        <dbReference type="EMBL" id="NVB76614.1"/>
    </source>
</evidence>
<keyword evidence="1" id="KW-0645">Protease</keyword>
<name>A0A7Y6PIW3_PHOVU</name>
<dbReference type="Proteomes" id="UP000524321">
    <property type="component" value="Unassembled WGS sequence"/>
</dbReference>
<protein>
    <submittedName>
        <fullName evidence="1">Carboxypeptidase-like regulatory domain-containing protein</fullName>
    </submittedName>
</protein>
<reference evidence="1 2" key="2">
    <citation type="submission" date="2020-07" db="EMBL/GenBank/DDBJ databases">
        <title>Bacterial metabolism rescues the inhibition of intestinal drug absorption by food and drug additives.</title>
        <authorList>
            <person name="Zou L."/>
            <person name="Spanogiannopoulos P."/>
            <person name="Chien H.-C."/>
            <person name="Pieper L.M."/>
            <person name="Cai W."/>
            <person name="Khuri N."/>
            <person name="Pottel J."/>
            <person name="Vora B."/>
            <person name="Ni Z."/>
            <person name="Tsakalozou E."/>
            <person name="Zhang W."/>
            <person name="Shoichet B.K."/>
            <person name="Giacomini K.M."/>
            <person name="Turnbaugh P.J."/>
        </authorList>
    </citation>
    <scope>NUCLEOTIDE SEQUENCE [LARGE SCALE GENOMIC DNA]</scope>
    <source>
        <strain evidence="1 2">B33</strain>
    </source>
</reference>
<accession>A0A7Y6PIW3</accession>
<reference evidence="1 2" key="1">
    <citation type="submission" date="2020-04" db="EMBL/GenBank/DDBJ databases">
        <authorList>
            <person name="Pieper L."/>
        </authorList>
    </citation>
    <scope>NUCLEOTIDE SEQUENCE [LARGE SCALE GENOMIC DNA]</scope>
    <source>
        <strain evidence="1 2">B33</strain>
    </source>
</reference>
<evidence type="ECO:0000313" key="2">
    <source>
        <dbReference type="Proteomes" id="UP000524321"/>
    </source>
</evidence>
<dbReference type="RefSeq" id="WP_176351004.1">
    <property type="nucleotide sequence ID" value="NZ_JABWDJ010000667.1"/>
</dbReference>
<dbReference type="Pfam" id="PF13715">
    <property type="entry name" value="CarbopepD_reg_2"/>
    <property type="match status" value="1"/>
</dbReference>
<sequence>GAAQVTTVRGIVTTEEDGEPVIGASVIVKGTSLGTVTDVNGRFELSGLPPSATRLLISYISLMAKEVAIAPQVSVTLKSDTHLLDEVVVTALGISREKKA</sequence>
<feature type="non-terminal residue" evidence="1">
    <location>
        <position position="100"/>
    </location>
</feature>